<protein>
    <submittedName>
        <fullName evidence="1">Acid phosphatase-domain-containing protein</fullName>
    </submittedName>
</protein>
<dbReference type="PANTHER" id="PTHR17901:SF14">
    <property type="entry name" value="MAGNESIUM-DEPENDENT PHOSPHATASE 1"/>
    <property type="match status" value="1"/>
</dbReference>
<dbReference type="PANTHER" id="PTHR17901">
    <property type="entry name" value="MAGNESIUM-DEPENDENT PHOSPHATASE 1 MDP1"/>
    <property type="match status" value="1"/>
</dbReference>
<name>A0A9P6EIB2_9AGAR</name>
<dbReference type="Gene3D" id="3.40.50.1000">
    <property type="entry name" value="HAD superfamily/HAD-like"/>
    <property type="match status" value="1"/>
</dbReference>
<evidence type="ECO:0000313" key="1">
    <source>
        <dbReference type="EMBL" id="KAF9529484.1"/>
    </source>
</evidence>
<evidence type="ECO:0000313" key="2">
    <source>
        <dbReference type="Proteomes" id="UP000807306"/>
    </source>
</evidence>
<dbReference type="OrthoDB" id="2662373at2759"/>
<dbReference type="Proteomes" id="UP000807306">
    <property type="component" value="Unassembled WGS sequence"/>
</dbReference>
<organism evidence="1 2">
    <name type="scientific">Crepidotus variabilis</name>
    <dbReference type="NCBI Taxonomy" id="179855"/>
    <lineage>
        <taxon>Eukaryota</taxon>
        <taxon>Fungi</taxon>
        <taxon>Dikarya</taxon>
        <taxon>Basidiomycota</taxon>
        <taxon>Agaricomycotina</taxon>
        <taxon>Agaricomycetes</taxon>
        <taxon>Agaricomycetidae</taxon>
        <taxon>Agaricales</taxon>
        <taxon>Agaricineae</taxon>
        <taxon>Crepidotaceae</taxon>
        <taxon>Crepidotus</taxon>
    </lineage>
</organism>
<dbReference type="InterPro" id="IPR036412">
    <property type="entry name" value="HAD-like_sf"/>
</dbReference>
<dbReference type="Pfam" id="PF12689">
    <property type="entry name" value="Acid_PPase"/>
    <property type="match status" value="1"/>
</dbReference>
<comment type="caution">
    <text evidence="1">The sequence shown here is derived from an EMBL/GenBank/DDBJ whole genome shotgun (WGS) entry which is preliminary data.</text>
</comment>
<proteinExistence type="predicted"/>
<gene>
    <name evidence="1" type="ORF">CPB83DRAFT_764983</name>
</gene>
<accession>A0A9P6EIB2</accession>
<dbReference type="AlphaFoldDB" id="A0A9P6EIB2"/>
<dbReference type="InterPro" id="IPR010036">
    <property type="entry name" value="MDP_1_eu_arc"/>
</dbReference>
<keyword evidence="2" id="KW-1185">Reference proteome</keyword>
<dbReference type="GO" id="GO:0003993">
    <property type="term" value="F:acid phosphatase activity"/>
    <property type="evidence" value="ECO:0007669"/>
    <property type="project" value="TreeGrafter"/>
</dbReference>
<dbReference type="SUPFAM" id="SSF56784">
    <property type="entry name" value="HAD-like"/>
    <property type="match status" value="1"/>
</dbReference>
<reference evidence="1" key="1">
    <citation type="submission" date="2020-11" db="EMBL/GenBank/DDBJ databases">
        <authorList>
            <consortium name="DOE Joint Genome Institute"/>
            <person name="Ahrendt S."/>
            <person name="Riley R."/>
            <person name="Andreopoulos W."/>
            <person name="Labutti K."/>
            <person name="Pangilinan J."/>
            <person name="Ruiz-Duenas F.J."/>
            <person name="Barrasa J.M."/>
            <person name="Sanchez-Garcia M."/>
            <person name="Camarero S."/>
            <person name="Miyauchi S."/>
            <person name="Serrano A."/>
            <person name="Linde D."/>
            <person name="Babiker R."/>
            <person name="Drula E."/>
            <person name="Ayuso-Fernandez I."/>
            <person name="Pacheco R."/>
            <person name="Padilla G."/>
            <person name="Ferreira P."/>
            <person name="Barriuso J."/>
            <person name="Kellner H."/>
            <person name="Castanera R."/>
            <person name="Alfaro M."/>
            <person name="Ramirez L."/>
            <person name="Pisabarro A.G."/>
            <person name="Kuo A."/>
            <person name="Tritt A."/>
            <person name="Lipzen A."/>
            <person name="He G."/>
            <person name="Yan M."/>
            <person name="Ng V."/>
            <person name="Cullen D."/>
            <person name="Martin F."/>
            <person name="Rosso M.-N."/>
            <person name="Henrissat B."/>
            <person name="Hibbett D."/>
            <person name="Martinez A.T."/>
            <person name="Grigoriev I.V."/>
        </authorList>
    </citation>
    <scope>NUCLEOTIDE SEQUENCE</scope>
    <source>
        <strain evidence="1">CBS 506.95</strain>
    </source>
</reference>
<dbReference type="EMBL" id="MU157846">
    <property type="protein sequence ID" value="KAF9529484.1"/>
    <property type="molecule type" value="Genomic_DNA"/>
</dbReference>
<dbReference type="InterPro" id="IPR023214">
    <property type="entry name" value="HAD_sf"/>
</dbReference>
<sequence length="415" mass="47447">MAFAGDFPKIVAFDTDWTLWQGWLDSSSWGKGLGAASKQEDNIERVDRWMLRDKSNHSYWISAFNDISAIINNILQNGAQLAIVARNGSKPMCDRALYYLNAARPPNGNEWSIIDLASFNEVANESKANHFRRIRHYSQLDYSDMLMFDDEAYNNVVKIELGTAFKLIPNRVGMTWTVYQQGLDAWRLAKNLRIISMVAGGVPNRRLIGYSGLPPSWIQLVQNGEGIVDTTTPYRWGFGLYVAPSMSIARYFRDWNTSFVGTASHVCEVWVKDYFAWENGVAKVWVPENNGNLPQMNPMNTTAEETALNQENRDSFIASRFGVSAPYVLFSQHFWMDGMPLPRGQRWAEMVVSTQVYRSLFEVYPLSDAQLGHILVNEPFPFGNQFRTWHITTPEVTREEFLRNNESGLYEASRP</sequence>